<dbReference type="AlphaFoldDB" id="A0A1Y1ZDB2"/>
<dbReference type="GO" id="GO:0008061">
    <property type="term" value="F:chitin binding"/>
    <property type="evidence" value="ECO:0007669"/>
    <property type="project" value="InterPro"/>
</dbReference>
<dbReference type="SMART" id="SM00636">
    <property type="entry name" value="Glyco_18"/>
    <property type="match status" value="1"/>
</dbReference>
<dbReference type="STRING" id="1231657.A0A1Y1ZDB2"/>
<dbReference type="GO" id="GO:0005975">
    <property type="term" value="P:carbohydrate metabolic process"/>
    <property type="evidence" value="ECO:0007669"/>
    <property type="project" value="InterPro"/>
</dbReference>
<dbReference type="EMBL" id="MCFA01000103">
    <property type="protein sequence ID" value="ORY08186.1"/>
    <property type="molecule type" value="Genomic_DNA"/>
</dbReference>
<dbReference type="InterPro" id="IPR029070">
    <property type="entry name" value="Chitinase_insertion_sf"/>
</dbReference>
<name>A0A1Y1ZDB2_9PLEO</name>
<dbReference type="InterPro" id="IPR050314">
    <property type="entry name" value="Glycosyl_Hydrlase_18"/>
</dbReference>
<dbReference type="PANTHER" id="PTHR11177:SF333">
    <property type="entry name" value="CHITINASE"/>
    <property type="match status" value="1"/>
</dbReference>
<sequence length="410" mass="45017">MVTANVRSASAAATMYCGTDETACDANNEEHPCQKDFGQCEVHLPPSCGKTSGSASGGRKIAYYASWNTRTRKCNRIKPSQIDTTGLTHLNFGYAGIDTKSFEVVPTDPGDVALYDEFCKLKSKSLQTWISIGGWNFSSDGSTHTTFSDMANSKDNRAAFIKSAISFMEMHGFQGIDLDWQYPGAPVRGGKSEDTENFVSLVKELREALGNHYGLSSGLPTTFPYLQFFDPKAMQEHIDWFNLQTYDLHGPWTTNPDDLKILPHTSNVEIKKGLVPLWWTLIDPKKINFGLAYYGRGYTIKDSSCATTDCPWKDASKPGQCTDTSGVMGLHEIQNLIKSKGLEPQLLQDAAVKAIQWDDQWMGYDDLETFSMKIDFANDLCFGGTVTWPIDMGSGAGSGDTPDTPDTGGG</sequence>
<feature type="domain" description="GH18" evidence="3">
    <location>
        <begin position="58"/>
        <end position="410"/>
    </location>
</feature>
<feature type="non-terminal residue" evidence="4">
    <location>
        <position position="410"/>
    </location>
</feature>
<proteinExistence type="inferred from homology"/>
<dbReference type="Proteomes" id="UP000193144">
    <property type="component" value="Unassembled WGS sequence"/>
</dbReference>
<organism evidence="4 5">
    <name type="scientific">Clohesyomyces aquaticus</name>
    <dbReference type="NCBI Taxonomy" id="1231657"/>
    <lineage>
        <taxon>Eukaryota</taxon>
        <taxon>Fungi</taxon>
        <taxon>Dikarya</taxon>
        <taxon>Ascomycota</taxon>
        <taxon>Pezizomycotina</taxon>
        <taxon>Dothideomycetes</taxon>
        <taxon>Pleosporomycetidae</taxon>
        <taxon>Pleosporales</taxon>
        <taxon>Lindgomycetaceae</taxon>
        <taxon>Clohesyomyces</taxon>
    </lineage>
</organism>
<protein>
    <recommendedName>
        <fullName evidence="2">chitinase</fullName>
        <ecNumber evidence="2">3.2.1.14</ecNumber>
    </recommendedName>
</protein>
<keyword evidence="4" id="KW-0378">Hydrolase</keyword>
<accession>A0A1Y1ZDB2</accession>
<keyword evidence="5" id="KW-1185">Reference proteome</keyword>
<dbReference type="InterPro" id="IPR011583">
    <property type="entry name" value="Chitinase_II/V-like_cat"/>
</dbReference>
<evidence type="ECO:0000259" key="3">
    <source>
        <dbReference type="PROSITE" id="PS51910"/>
    </source>
</evidence>
<gene>
    <name evidence="4" type="ORF">BCR34DRAFT_630651</name>
</gene>
<dbReference type="SUPFAM" id="SSF54556">
    <property type="entry name" value="Chitinase insertion domain"/>
    <property type="match status" value="1"/>
</dbReference>
<dbReference type="Pfam" id="PF00704">
    <property type="entry name" value="Glyco_hydro_18"/>
    <property type="match status" value="1"/>
</dbReference>
<dbReference type="InterPro" id="IPR017853">
    <property type="entry name" value="GH"/>
</dbReference>
<dbReference type="Gene3D" id="3.10.50.10">
    <property type="match status" value="1"/>
</dbReference>
<dbReference type="EC" id="3.2.1.14" evidence="2"/>
<evidence type="ECO:0000313" key="4">
    <source>
        <dbReference type="EMBL" id="ORY08186.1"/>
    </source>
</evidence>
<dbReference type="SUPFAM" id="SSF51445">
    <property type="entry name" value="(Trans)glycosidases"/>
    <property type="match status" value="1"/>
</dbReference>
<dbReference type="OrthoDB" id="73875at2759"/>
<evidence type="ECO:0000256" key="1">
    <source>
        <dbReference type="ARBA" id="ARBA00008682"/>
    </source>
</evidence>
<dbReference type="GO" id="GO:0008843">
    <property type="term" value="F:endochitinase activity"/>
    <property type="evidence" value="ECO:0007669"/>
    <property type="project" value="UniProtKB-EC"/>
</dbReference>
<dbReference type="Gene3D" id="3.20.20.80">
    <property type="entry name" value="Glycosidases"/>
    <property type="match status" value="1"/>
</dbReference>
<reference evidence="4 5" key="1">
    <citation type="submission" date="2016-07" db="EMBL/GenBank/DDBJ databases">
        <title>Pervasive Adenine N6-methylation of Active Genes in Fungi.</title>
        <authorList>
            <consortium name="DOE Joint Genome Institute"/>
            <person name="Mondo S.J."/>
            <person name="Dannebaum R.O."/>
            <person name="Kuo R.C."/>
            <person name="Labutti K."/>
            <person name="Haridas S."/>
            <person name="Kuo A."/>
            <person name="Salamov A."/>
            <person name="Ahrendt S.R."/>
            <person name="Lipzen A."/>
            <person name="Sullivan W."/>
            <person name="Andreopoulos W.B."/>
            <person name="Clum A."/>
            <person name="Lindquist E."/>
            <person name="Daum C."/>
            <person name="Ramamoorthy G.K."/>
            <person name="Gryganskyi A."/>
            <person name="Culley D."/>
            <person name="Magnuson J.K."/>
            <person name="James T.Y."/>
            <person name="O'Malley M.A."/>
            <person name="Stajich J.E."/>
            <person name="Spatafora J.W."/>
            <person name="Visel A."/>
            <person name="Grigoriev I.V."/>
        </authorList>
    </citation>
    <scope>NUCLEOTIDE SEQUENCE [LARGE SCALE GENOMIC DNA]</scope>
    <source>
        <strain evidence="4 5">CBS 115471</strain>
    </source>
</reference>
<dbReference type="PANTHER" id="PTHR11177">
    <property type="entry name" value="CHITINASE"/>
    <property type="match status" value="1"/>
</dbReference>
<comment type="similarity">
    <text evidence="1">Belongs to the glycosyl hydrolase 18 family. Chitinase class V subfamily.</text>
</comment>
<dbReference type="InterPro" id="IPR001223">
    <property type="entry name" value="Glyco_hydro18_cat"/>
</dbReference>
<dbReference type="PROSITE" id="PS51910">
    <property type="entry name" value="GH18_2"/>
    <property type="match status" value="1"/>
</dbReference>
<evidence type="ECO:0000313" key="5">
    <source>
        <dbReference type="Proteomes" id="UP000193144"/>
    </source>
</evidence>
<comment type="caution">
    <text evidence="4">The sequence shown here is derived from an EMBL/GenBank/DDBJ whole genome shotgun (WGS) entry which is preliminary data.</text>
</comment>
<evidence type="ECO:0000256" key="2">
    <source>
        <dbReference type="ARBA" id="ARBA00012729"/>
    </source>
</evidence>